<feature type="domain" description="ParE-like toxin" evidence="1">
    <location>
        <begin position="19"/>
        <end position="83"/>
    </location>
</feature>
<dbReference type="OrthoDB" id="129742at2"/>
<dbReference type="KEGG" id="pbor:BSF38_03158"/>
<dbReference type="RefSeq" id="WP_076347138.1">
    <property type="nucleotide sequence ID" value="NZ_CP019082.1"/>
</dbReference>
<dbReference type="Proteomes" id="UP000186309">
    <property type="component" value="Chromosome"/>
</dbReference>
<dbReference type="InterPro" id="IPR056925">
    <property type="entry name" value="ParE-like"/>
</dbReference>
<dbReference type="InterPro" id="IPR035093">
    <property type="entry name" value="RelE/ParE_toxin_dom_sf"/>
</dbReference>
<dbReference type="STRING" id="1387353.BSF38_03158"/>
<gene>
    <name evidence="2" type="ORF">BSF38_03158</name>
</gene>
<protein>
    <recommendedName>
        <fullName evidence="1">ParE-like toxin domain-containing protein</fullName>
    </recommendedName>
</protein>
<dbReference type="EMBL" id="CP019082">
    <property type="protein sequence ID" value="APW61633.1"/>
    <property type="molecule type" value="Genomic_DNA"/>
</dbReference>
<dbReference type="Gene3D" id="3.30.2310.20">
    <property type="entry name" value="RelE-like"/>
    <property type="match status" value="1"/>
</dbReference>
<organism evidence="2 3">
    <name type="scientific">Paludisphaera borealis</name>
    <dbReference type="NCBI Taxonomy" id="1387353"/>
    <lineage>
        <taxon>Bacteria</taxon>
        <taxon>Pseudomonadati</taxon>
        <taxon>Planctomycetota</taxon>
        <taxon>Planctomycetia</taxon>
        <taxon>Isosphaerales</taxon>
        <taxon>Isosphaeraceae</taxon>
        <taxon>Paludisphaera</taxon>
    </lineage>
</organism>
<proteinExistence type="predicted"/>
<evidence type="ECO:0000313" key="3">
    <source>
        <dbReference type="Proteomes" id="UP000186309"/>
    </source>
</evidence>
<accession>A0A1U7CRY0</accession>
<dbReference type="Pfam" id="PF24732">
    <property type="entry name" value="ParE_like"/>
    <property type="match status" value="1"/>
</dbReference>
<name>A0A1U7CRY0_9BACT</name>
<dbReference type="AlphaFoldDB" id="A0A1U7CRY0"/>
<evidence type="ECO:0000313" key="2">
    <source>
        <dbReference type="EMBL" id="APW61633.1"/>
    </source>
</evidence>
<evidence type="ECO:0000259" key="1">
    <source>
        <dbReference type="Pfam" id="PF24732"/>
    </source>
</evidence>
<keyword evidence="3" id="KW-1185">Reference proteome</keyword>
<reference evidence="3" key="1">
    <citation type="submission" date="2016-12" db="EMBL/GenBank/DDBJ databases">
        <title>Comparative genomics of four Isosphaeraceae planctomycetes: a common pool of plasmids and glycoside hydrolase genes.</title>
        <authorList>
            <person name="Ivanova A."/>
        </authorList>
    </citation>
    <scope>NUCLEOTIDE SEQUENCE [LARGE SCALE GENOMIC DNA]</scope>
    <source>
        <strain evidence="3">PX4</strain>
    </source>
</reference>
<sequence length="89" mass="10340">MNSHLTRRFRELFSELPAHVQRQARAAYRLFQADPTHPGLHFKQVNAAPLMYSARVGISYRALCTRDGDTVVWFWIGSHAEYDHLLTQL</sequence>
<dbReference type="SUPFAM" id="SSF143011">
    <property type="entry name" value="RelE-like"/>
    <property type="match status" value="1"/>
</dbReference>